<dbReference type="SMART" id="SM00862">
    <property type="entry name" value="Trans_reg_C"/>
    <property type="match status" value="1"/>
</dbReference>
<organism evidence="5 8">
    <name type="scientific">Saccharopolyspora kobensis</name>
    <dbReference type="NCBI Taxonomy" id="146035"/>
    <lineage>
        <taxon>Bacteria</taxon>
        <taxon>Bacillati</taxon>
        <taxon>Actinomycetota</taxon>
        <taxon>Actinomycetes</taxon>
        <taxon>Pseudonocardiales</taxon>
        <taxon>Pseudonocardiaceae</taxon>
        <taxon>Saccharopolyspora</taxon>
    </lineage>
</organism>
<feature type="domain" description="OmpR/PhoB-type" evidence="3">
    <location>
        <begin position="16"/>
        <end position="89"/>
    </location>
</feature>
<dbReference type="SMART" id="SM01043">
    <property type="entry name" value="BTAD"/>
    <property type="match status" value="1"/>
</dbReference>
<dbReference type="PANTHER" id="PTHR47691:SF3">
    <property type="entry name" value="HTH-TYPE TRANSCRIPTIONAL REGULATOR RV0890C-RELATED"/>
    <property type="match status" value="1"/>
</dbReference>
<evidence type="ECO:0000256" key="2">
    <source>
        <dbReference type="ARBA" id="ARBA00023125"/>
    </source>
</evidence>
<dbReference type="InterPro" id="IPR011990">
    <property type="entry name" value="TPR-like_helical_dom_sf"/>
</dbReference>
<sequence>MRVALLGPFRLTAPDGRTVDVGGLRVRTLLARLALEAGRTVATERLIADLWGSAQPAGALNALQSLVSRARRALDGSLTLRSDPSGYALLVDPDDVDADRFARLAADGRRLLRDGHVDAAAASLREALALWRGGALADFLDAPFAEAQVARLDELRLTALEDRIEADLRAGHQVDLVPELQGLCARYPLRERLTSLRIRALYACGRQPDALAVFEALRRRLDDEFGVEPSQELKDLQLAMLRGDPALAPKPEPRRSSSPAVLPTRLSSFVGREREIERTRAELADARLVTLFGPGGAGKTRLATETAAGVSDRRVWFVELAPLRDEQDLTSAVLTALGIRENRLLEGPKTHALSRVGELLAAEPTLLVLDNCEHVIGAVAEFAQEVLGRSPQLRVLATSREPLAVAGERLLPVGPLELPESTAAARESAAVRLFADRASAARPGFALDEDNIGDVVEICRRLDGMPLAIELAAARLRAMSARQIADRLDDRFRLLTNGNRTSMPRHRTLRAVVEWSWDLLTEQEQTLARRLSVFAGGATPEAISGVCADAEITGGDAFYVLLSLVEKSLVEAVDSGLGMRYRMLETVRAFCAEKLDAAGEEDALRSSHAAYYVEFSESIAPKVHEADQIDWMERLDADHDNIIAALHWATSSGDADRGIRLVAALCWYWSMAAQHEELIGRLNAVAELPGAAPAASRAVVGLMRRLVAEEPDWFTRLRAAVTEVRDTGARSRYLYAAMMEPMAWMLCGELSEMERCVESALQDAHPWARAAGLYCRAWGLEHTGNPGPAEENMLASLAEFRAIGDRWGTASTIQSLAELRSQRGDHGGSIAALQESAATLRELRCTDDLVSVLARIGLERLRAGDPAGAEEELRRAAEFGQNAFPHHRIGALSGLAEVARQTGDFAGAWERIAELRELVGDMTVTPQPLRQLVKICESRLHASEGDFDAARAGLAEALVTGLDLRDMPMTAAIAEQAARTEFAQGRPEPAARLLGIAVALRGQLDEGDPEVRDLLHTLTGSYDAEREKGAALSREAAFEELRAALGA</sequence>
<keyword evidence="2" id="KW-0238">DNA-binding</keyword>
<dbReference type="PANTHER" id="PTHR47691">
    <property type="entry name" value="REGULATOR-RELATED"/>
    <property type="match status" value="1"/>
</dbReference>
<dbReference type="InterPro" id="IPR058852">
    <property type="entry name" value="HTH_77"/>
</dbReference>
<dbReference type="Proteomes" id="UP000199690">
    <property type="component" value="Unassembled WGS sequence"/>
</dbReference>
<dbReference type="RefSeq" id="WP_093357725.1">
    <property type="nucleotide sequence ID" value="NZ_FNVB01000015.1"/>
</dbReference>
<dbReference type="GO" id="GO:0016887">
    <property type="term" value="F:ATP hydrolysis activity"/>
    <property type="evidence" value="ECO:0007669"/>
    <property type="project" value="InterPro"/>
</dbReference>
<comment type="similarity">
    <text evidence="1">Belongs to the AfsR/DnrI/RedD regulatory family.</text>
</comment>
<evidence type="ECO:0000313" key="8">
    <source>
        <dbReference type="Proteomes" id="UP000236729"/>
    </source>
</evidence>
<accession>A0A1H6EIF8</accession>
<evidence type="ECO:0000313" key="7">
    <source>
        <dbReference type="Proteomes" id="UP000199690"/>
    </source>
</evidence>
<evidence type="ECO:0000313" key="6">
    <source>
        <dbReference type="EMBL" id="SFE93345.1"/>
    </source>
</evidence>
<gene>
    <name evidence="5" type="ORF">SAMN02982929_06825</name>
    <name evidence="6" type="ORF">SAMN05216506_11638</name>
</gene>
<dbReference type="Gene3D" id="3.40.50.300">
    <property type="entry name" value="P-loop containing nucleotide triphosphate hydrolases"/>
    <property type="match status" value="1"/>
</dbReference>
<evidence type="ECO:0000259" key="3">
    <source>
        <dbReference type="SMART" id="SM00862"/>
    </source>
</evidence>
<keyword evidence="7" id="KW-1185">Reference proteome</keyword>
<feature type="domain" description="Bacterial transcriptional activator" evidence="4">
    <location>
        <begin position="96"/>
        <end position="241"/>
    </location>
</feature>
<dbReference type="InterPro" id="IPR016032">
    <property type="entry name" value="Sig_transdc_resp-reg_C-effctor"/>
</dbReference>
<dbReference type="InterPro" id="IPR001867">
    <property type="entry name" value="OmpR/PhoB-type_DNA-bd"/>
</dbReference>
<dbReference type="AlphaFoldDB" id="A0A1H6EIF8"/>
<protein>
    <submittedName>
        <fullName evidence="5">Predicted ATPase</fullName>
    </submittedName>
</protein>
<dbReference type="Pfam" id="PF03704">
    <property type="entry name" value="BTAD"/>
    <property type="match status" value="1"/>
</dbReference>
<dbReference type="Pfam" id="PF25872">
    <property type="entry name" value="HTH_77"/>
    <property type="match status" value="1"/>
</dbReference>
<dbReference type="Gene3D" id="1.10.10.10">
    <property type="entry name" value="Winged helix-like DNA-binding domain superfamily/Winged helix DNA-binding domain"/>
    <property type="match status" value="1"/>
</dbReference>
<dbReference type="GO" id="GO:0003677">
    <property type="term" value="F:DNA binding"/>
    <property type="evidence" value="ECO:0007669"/>
    <property type="project" value="UniProtKB-KW"/>
</dbReference>
<dbReference type="InterPro" id="IPR036388">
    <property type="entry name" value="WH-like_DNA-bd_sf"/>
</dbReference>
<proteinExistence type="inferred from homology"/>
<dbReference type="SUPFAM" id="SSF46894">
    <property type="entry name" value="C-terminal effector domain of the bipartite response regulators"/>
    <property type="match status" value="1"/>
</dbReference>
<accession>A0A1I2EKF1</accession>
<dbReference type="CDD" id="cd15831">
    <property type="entry name" value="BTAD"/>
    <property type="match status" value="1"/>
</dbReference>
<evidence type="ECO:0000313" key="5">
    <source>
        <dbReference type="EMBL" id="SEG97622.1"/>
    </source>
</evidence>
<dbReference type="SUPFAM" id="SSF52540">
    <property type="entry name" value="P-loop containing nucleoside triphosphate hydrolases"/>
    <property type="match status" value="1"/>
</dbReference>
<dbReference type="Gene3D" id="1.25.40.10">
    <property type="entry name" value="Tetratricopeptide repeat domain"/>
    <property type="match status" value="2"/>
</dbReference>
<dbReference type="Proteomes" id="UP000236729">
    <property type="component" value="Unassembled WGS sequence"/>
</dbReference>
<dbReference type="SUPFAM" id="SSF48452">
    <property type="entry name" value="TPR-like"/>
    <property type="match status" value="3"/>
</dbReference>
<dbReference type="Pfam" id="PF13401">
    <property type="entry name" value="AAA_22"/>
    <property type="match status" value="1"/>
</dbReference>
<name>A0A1H6EIF8_9PSEU</name>
<dbReference type="EMBL" id="FNVB01000015">
    <property type="protein sequence ID" value="SEG97622.1"/>
    <property type="molecule type" value="Genomic_DNA"/>
</dbReference>
<reference evidence="7 8" key="2">
    <citation type="submission" date="2016-10" db="EMBL/GenBank/DDBJ databases">
        <authorList>
            <person name="Varghese N."/>
            <person name="Submissions S."/>
        </authorList>
    </citation>
    <scope>NUCLEOTIDE SEQUENCE [LARGE SCALE GENOMIC DNA]</scope>
    <source>
        <strain evidence="8">ATCC 20501</strain>
        <strain evidence="6 7">CGMCC 4.3529</strain>
    </source>
</reference>
<dbReference type="PRINTS" id="PR00364">
    <property type="entry name" value="DISEASERSIST"/>
</dbReference>
<dbReference type="InterPro" id="IPR005158">
    <property type="entry name" value="BTAD"/>
</dbReference>
<dbReference type="InterPro" id="IPR027417">
    <property type="entry name" value="P-loop_NTPase"/>
</dbReference>
<evidence type="ECO:0000256" key="1">
    <source>
        <dbReference type="ARBA" id="ARBA00005820"/>
    </source>
</evidence>
<evidence type="ECO:0000259" key="4">
    <source>
        <dbReference type="SMART" id="SM01043"/>
    </source>
</evidence>
<dbReference type="SMR" id="A0A1H6EIF8"/>
<dbReference type="InterPro" id="IPR049945">
    <property type="entry name" value="AAA_22"/>
</dbReference>
<dbReference type="GO" id="GO:0006355">
    <property type="term" value="P:regulation of DNA-templated transcription"/>
    <property type="evidence" value="ECO:0007669"/>
    <property type="project" value="InterPro"/>
</dbReference>
<dbReference type="EMBL" id="FOME01000016">
    <property type="protein sequence ID" value="SFE93345.1"/>
    <property type="molecule type" value="Genomic_DNA"/>
</dbReference>
<dbReference type="GO" id="GO:0000160">
    <property type="term" value="P:phosphorelay signal transduction system"/>
    <property type="evidence" value="ECO:0007669"/>
    <property type="project" value="InterPro"/>
</dbReference>
<reference evidence="5" key="1">
    <citation type="submission" date="2016-10" db="EMBL/GenBank/DDBJ databases">
        <authorList>
            <person name="de Groot N.N."/>
        </authorList>
    </citation>
    <scope>NUCLEOTIDE SEQUENCE [LARGE SCALE GENOMIC DNA]</scope>
    <source>
        <strain evidence="5">ATCC 20501</strain>
    </source>
</reference>